<accession>A0A1A2SPW4</accession>
<protein>
    <recommendedName>
        <fullName evidence="4">LapA family protein</fullName>
    </recommendedName>
</protein>
<organism evidence="2 3">
    <name type="scientific">Mycobacterium colombiense</name>
    <dbReference type="NCBI Taxonomy" id="339268"/>
    <lineage>
        <taxon>Bacteria</taxon>
        <taxon>Bacillati</taxon>
        <taxon>Actinomycetota</taxon>
        <taxon>Actinomycetes</taxon>
        <taxon>Mycobacteriales</taxon>
        <taxon>Mycobacteriaceae</taxon>
        <taxon>Mycobacterium</taxon>
        <taxon>Mycobacterium avium complex (MAC)</taxon>
    </lineage>
</organism>
<dbReference type="AlphaFoldDB" id="A0A1A2SPW4"/>
<keyword evidence="1" id="KW-1133">Transmembrane helix</keyword>
<evidence type="ECO:0000313" key="2">
    <source>
        <dbReference type="EMBL" id="OBH66258.1"/>
    </source>
</evidence>
<keyword evidence="1" id="KW-0472">Membrane</keyword>
<dbReference type="RefSeq" id="WP_064950008.1">
    <property type="nucleotide sequence ID" value="NZ_LZJS01000012.1"/>
</dbReference>
<feature type="transmembrane region" description="Helical" evidence="1">
    <location>
        <begin position="54"/>
        <end position="74"/>
    </location>
</feature>
<comment type="caution">
    <text evidence="2">The sequence shown here is derived from an EMBL/GenBank/DDBJ whole genome shotgun (WGS) entry which is preliminary data.</text>
</comment>
<dbReference type="EMBL" id="LZJS01000012">
    <property type="protein sequence ID" value="OBH66258.1"/>
    <property type="molecule type" value="Genomic_DNA"/>
</dbReference>
<gene>
    <name evidence="2" type="ORF">A5685_17340</name>
</gene>
<reference evidence="2 3" key="1">
    <citation type="submission" date="2016-06" db="EMBL/GenBank/DDBJ databases">
        <authorList>
            <person name="Kjaerup R.B."/>
            <person name="Dalgaard T.S."/>
            <person name="Juul-Madsen H.R."/>
        </authorList>
    </citation>
    <scope>NUCLEOTIDE SEQUENCE [LARGE SCALE GENOMIC DNA]</scope>
    <source>
        <strain evidence="2 3">E2464</strain>
    </source>
</reference>
<proteinExistence type="predicted"/>
<evidence type="ECO:0008006" key="4">
    <source>
        <dbReference type="Google" id="ProtNLM"/>
    </source>
</evidence>
<dbReference type="Proteomes" id="UP000093861">
    <property type="component" value="Unassembled WGS sequence"/>
</dbReference>
<evidence type="ECO:0000256" key="1">
    <source>
        <dbReference type="SAM" id="Phobius"/>
    </source>
</evidence>
<keyword evidence="1" id="KW-0812">Transmembrane</keyword>
<feature type="transmembrane region" description="Helical" evidence="1">
    <location>
        <begin position="28"/>
        <end position="48"/>
    </location>
</feature>
<name>A0A1A2SPW4_9MYCO</name>
<evidence type="ECO:0000313" key="3">
    <source>
        <dbReference type="Proteomes" id="UP000093861"/>
    </source>
</evidence>
<sequence>MRHHPADHDRTTDRYAHGSAPAAAQTPALLVVAAAALAFAVCVVNFALGEAGAGVVAAIISMLAFGAGLSWLAMDRRRIRDAERQWVVRHPRAR</sequence>